<dbReference type="SUPFAM" id="SSF51735">
    <property type="entry name" value="NAD(P)-binding Rossmann-fold domains"/>
    <property type="match status" value="1"/>
</dbReference>
<reference evidence="5" key="1">
    <citation type="journal article" date="2019" name="Int. J. Syst. Evol. Microbiol.">
        <title>The Global Catalogue of Microorganisms (GCM) 10K type strain sequencing project: providing services to taxonomists for standard genome sequencing and annotation.</title>
        <authorList>
            <consortium name="The Broad Institute Genomics Platform"/>
            <consortium name="The Broad Institute Genome Sequencing Center for Infectious Disease"/>
            <person name="Wu L."/>
            <person name="Ma J."/>
        </authorList>
    </citation>
    <scope>NUCLEOTIDE SEQUENCE [LARGE SCALE GENOMIC DNA]</scope>
    <source>
        <strain evidence="5">NBRC 112416</strain>
    </source>
</reference>
<keyword evidence="5" id="KW-1185">Reference proteome</keyword>
<feature type="domain" description="Gfo/Idh/MocA-like oxidoreductase N-terminal" evidence="2">
    <location>
        <begin position="33"/>
        <end position="136"/>
    </location>
</feature>
<dbReference type="Gene3D" id="3.40.50.720">
    <property type="entry name" value="NAD(P)-binding Rossmann-like Domain"/>
    <property type="match status" value="1"/>
</dbReference>
<protein>
    <submittedName>
        <fullName evidence="4">3-chlorobenzoate-3,4-dioxygenase dehydrogenase</fullName>
    </submittedName>
</protein>
<dbReference type="EMBL" id="BSNS01000018">
    <property type="protein sequence ID" value="GLQ56156.1"/>
    <property type="molecule type" value="Genomic_DNA"/>
</dbReference>
<evidence type="ECO:0000259" key="3">
    <source>
        <dbReference type="Pfam" id="PF22725"/>
    </source>
</evidence>
<name>A0ABQ5W8R1_9HYPH</name>
<evidence type="ECO:0000313" key="4">
    <source>
        <dbReference type="EMBL" id="GLQ56156.1"/>
    </source>
</evidence>
<dbReference type="Pfam" id="PF22725">
    <property type="entry name" value="GFO_IDH_MocA_C3"/>
    <property type="match status" value="1"/>
</dbReference>
<feature type="domain" description="GFO/IDH/MocA-like oxidoreductase" evidence="3">
    <location>
        <begin position="144"/>
        <end position="267"/>
    </location>
</feature>
<dbReference type="PANTHER" id="PTHR43818">
    <property type="entry name" value="BCDNA.GH03377"/>
    <property type="match status" value="1"/>
</dbReference>
<dbReference type="Pfam" id="PF01408">
    <property type="entry name" value="GFO_IDH_MocA"/>
    <property type="match status" value="1"/>
</dbReference>
<dbReference type="Proteomes" id="UP001156691">
    <property type="component" value="Unassembled WGS sequence"/>
</dbReference>
<dbReference type="InterPro" id="IPR000683">
    <property type="entry name" value="Gfo/Idh/MocA-like_OxRdtase_N"/>
</dbReference>
<organism evidence="4 5">
    <name type="scientific">Devosia nitrariae</name>
    <dbReference type="NCBI Taxonomy" id="2071872"/>
    <lineage>
        <taxon>Bacteria</taxon>
        <taxon>Pseudomonadati</taxon>
        <taxon>Pseudomonadota</taxon>
        <taxon>Alphaproteobacteria</taxon>
        <taxon>Hyphomicrobiales</taxon>
        <taxon>Devosiaceae</taxon>
        <taxon>Devosia</taxon>
    </lineage>
</organism>
<proteinExistence type="predicted"/>
<dbReference type="PANTHER" id="PTHR43818:SF11">
    <property type="entry name" value="BCDNA.GH03377"/>
    <property type="match status" value="1"/>
</dbReference>
<dbReference type="Gene3D" id="3.30.360.10">
    <property type="entry name" value="Dihydrodipicolinate Reductase, domain 2"/>
    <property type="match status" value="1"/>
</dbReference>
<evidence type="ECO:0000313" key="5">
    <source>
        <dbReference type="Proteomes" id="UP001156691"/>
    </source>
</evidence>
<gene>
    <name evidence="4" type="ORF">GCM10010862_34150</name>
</gene>
<evidence type="ECO:0000256" key="1">
    <source>
        <dbReference type="ARBA" id="ARBA00023002"/>
    </source>
</evidence>
<dbReference type="InterPro" id="IPR050463">
    <property type="entry name" value="Gfo/Idh/MocA_oxidrdct_glycsds"/>
</dbReference>
<dbReference type="SUPFAM" id="SSF55347">
    <property type="entry name" value="Glyceraldehyde-3-phosphate dehydrogenase-like, C-terminal domain"/>
    <property type="match status" value="1"/>
</dbReference>
<evidence type="ECO:0000259" key="2">
    <source>
        <dbReference type="Pfam" id="PF01408"/>
    </source>
</evidence>
<comment type="caution">
    <text evidence="4">The sequence shown here is derived from an EMBL/GenBank/DDBJ whole genome shotgun (WGS) entry which is preliminary data.</text>
</comment>
<dbReference type="RefSeq" id="WP_284341572.1">
    <property type="nucleotide sequence ID" value="NZ_BSNS01000018.1"/>
</dbReference>
<keyword evidence="1" id="KW-0560">Oxidoreductase</keyword>
<dbReference type="InterPro" id="IPR055170">
    <property type="entry name" value="GFO_IDH_MocA-like_dom"/>
</dbReference>
<dbReference type="InterPro" id="IPR036291">
    <property type="entry name" value="NAD(P)-bd_dom_sf"/>
</dbReference>
<accession>A0ABQ5W8R1</accession>
<sequence length="379" mass="41455">MRRYRAGAIGDTGHVDNAGRYLGFDASHGLHLPYKDLEQFEMTAVADHDPSARAHGMDITGALRSYSDYREMLATERLDIVSVCSRQASRHEEMVLAAVATGCHVFVDKPFTVDLASADRIVHACDAAGVKLAVAHQSRYLEPFLTAHQMLLAGEIGSLVTMRGRVKEDHRGGGEDVICCGVHILDLMRMFAGDPQWVSAYVSVEGRAVTKADAYVPVDCNGLVAGDRTDAAFGFEGGVIGHLTSVRNQHDWGERWGLTLEGTRGAVSLRMFNDLSSPSKLSISRKRSVPEEAGPFEILEVPLEPEVPGAVPANTGYPPLRGNRQAVFDLMKAAEERREPKSSARDGRWTLEMALGIYQSHLSQRRVALPLADRSHPLE</sequence>